<proteinExistence type="predicted"/>
<reference evidence="1 2" key="1">
    <citation type="submission" date="2023-10" db="EMBL/GenBank/DDBJ databases">
        <title>Chromosome-scale genome assembly provides insights into flower coloration mechanisms of Canna indica.</title>
        <authorList>
            <person name="Li C."/>
        </authorList>
    </citation>
    <scope>NUCLEOTIDE SEQUENCE [LARGE SCALE GENOMIC DNA]</scope>
    <source>
        <tissue evidence="1">Flower</tissue>
    </source>
</reference>
<dbReference type="Proteomes" id="UP001327560">
    <property type="component" value="Chromosome 5"/>
</dbReference>
<dbReference type="AlphaFoldDB" id="A0AAQ3KED4"/>
<accession>A0AAQ3KED4</accession>
<protein>
    <submittedName>
        <fullName evidence="1">Uncharacterized protein</fullName>
    </submittedName>
</protein>
<evidence type="ECO:0000313" key="2">
    <source>
        <dbReference type="Proteomes" id="UP001327560"/>
    </source>
</evidence>
<keyword evidence="2" id="KW-1185">Reference proteome</keyword>
<evidence type="ECO:0000313" key="1">
    <source>
        <dbReference type="EMBL" id="WOL07015.1"/>
    </source>
</evidence>
<name>A0AAQ3KED4_9LILI</name>
<organism evidence="1 2">
    <name type="scientific">Canna indica</name>
    <name type="common">Indian-shot</name>
    <dbReference type="NCBI Taxonomy" id="4628"/>
    <lineage>
        <taxon>Eukaryota</taxon>
        <taxon>Viridiplantae</taxon>
        <taxon>Streptophyta</taxon>
        <taxon>Embryophyta</taxon>
        <taxon>Tracheophyta</taxon>
        <taxon>Spermatophyta</taxon>
        <taxon>Magnoliopsida</taxon>
        <taxon>Liliopsida</taxon>
        <taxon>Zingiberales</taxon>
        <taxon>Cannaceae</taxon>
        <taxon>Canna</taxon>
    </lineage>
</organism>
<sequence length="143" mass="16197">MDKLNCMYSSCKKILPLPKADFNSSCSHKYQQQVTSDKIECITMCSFFQLSAALTRRERQMMLVILLLLPLFVVVRRTRCEWVDYPSSMGRCCSVIPVEACEPEEAVTNRACRDVCHYGGCRKGGQCEYVGLLQSAKACRCNC</sequence>
<dbReference type="EMBL" id="CP136894">
    <property type="protein sequence ID" value="WOL07015.1"/>
    <property type="molecule type" value="Genomic_DNA"/>
</dbReference>
<gene>
    <name evidence="1" type="ORF">Cni_G15750</name>
</gene>